<organism evidence="2 3">
    <name type="scientific">Chitinophaga rupis</name>
    <dbReference type="NCBI Taxonomy" id="573321"/>
    <lineage>
        <taxon>Bacteria</taxon>
        <taxon>Pseudomonadati</taxon>
        <taxon>Bacteroidota</taxon>
        <taxon>Chitinophagia</taxon>
        <taxon>Chitinophagales</taxon>
        <taxon>Chitinophagaceae</taxon>
        <taxon>Chitinophaga</taxon>
    </lineage>
</organism>
<keyword evidence="1" id="KW-1133">Transmembrane helix</keyword>
<protein>
    <submittedName>
        <fullName evidence="2">Uncharacterized protein</fullName>
    </submittedName>
</protein>
<dbReference type="EMBL" id="FOBB01000010">
    <property type="protein sequence ID" value="SEN45821.1"/>
    <property type="molecule type" value="Genomic_DNA"/>
</dbReference>
<keyword evidence="1" id="KW-0812">Transmembrane</keyword>
<dbReference type="Proteomes" id="UP000198984">
    <property type="component" value="Unassembled WGS sequence"/>
</dbReference>
<proteinExistence type="predicted"/>
<reference evidence="2 3" key="1">
    <citation type="submission" date="2016-10" db="EMBL/GenBank/DDBJ databases">
        <authorList>
            <person name="de Groot N.N."/>
        </authorList>
    </citation>
    <scope>NUCLEOTIDE SEQUENCE [LARGE SCALE GENOMIC DNA]</scope>
    <source>
        <strain evidence="2 3">DSM 21039</strain>
    </source>
</reference>
<feature type="transmembrane region" description="Helical" evidence="1">
    <location>
        <begin position="38"/>
        <end position="59"/>
    </location>
</feature>
<evidence type="ECO:0000256" key="1">
    <source>
        <dbReference type="SAM" id="Phobius"/>
    </source>
</evidence>
<gene>
    <name evidence="2" type="ORF">SAMN04488505_110205</name>
</gene>
<keyword evidence="1" id="KW-0472">Membrane</keyword>
<sequence>MGNVYLQPTISMYYYKKRSRAAQLRTEPGKIRQSLHSFTGLMLVLIFLVLSSCPVRNALFSYLKKGHAEQKSTGGTKITAHDMCAGPSISRIIPSPERFSHNVPTALTTVLFIAFLTCFDLFKKIIHRFYSPPAFRINPIPIYLRNSVFLI</sequence>
<evidence type="ECO:0000313" key="3">
    <source>
        <dbReference type="Proteomes" id="UP000198984"/>
    </source>
</evidence>
<accession>A0A1H8GNY0</accession>
<name>A0A1H8GNY0_9BACT</name>
<keyword evidence="3" id="KW-1185">Reference proteome</keyword>
<evidence type="ECO:0000313" key="2">
    <source>
        <dbReference type="EMBL" id="SEN45821.1"/>
    </source>
</evidence>
<dbReference type="AlphaFoldDB" id="A0A1H8GNY0"/>